<evidence type="ECO:0000256" key="5">
    <source>
        <dbReference type="ARBA" id="ARBA00023002"/>
    </source>
</evidence>
<dbReference type="InterPro" id="IPR023753">
    <property type="entry name" value="FAD/NAD-binding_dom"/>
</dbReference>
<reference evidence="7 8" key="1">
    <citation type="journal article" date="2017" name="ISME J.">
        <title>Energy and carbon metabolisms in a deep terrestrial subsurface fluid microbial community.</title>
        <authorList>
            <person name="Momper L."/>
            <person name="Jungbluth S.P."/>
            <person name="Lee M.D."/>
            <person name="Amend J.P."/>
        </authorList>
    </citation>
    <scope>NUCLEOTIDE SEQUENCE [LARGE SCALE GENOMIC DNA]</scope>
    <source>
        <strain evidence="7">SURF_17</strain>
    </source>
</reference>
<dbReference type="InterPro" id="IPR036188">
    <property type="entry name" value="FAD/NAD-bd_sf"/>
</dbReference>
<sequence length="477" mass="51701">MLGGAKYLTRAHEYAFARAPPGSQRGLSLSLSRKPVKLNAGTAERMDVRTLRARGEELRNVGSSKIVILGGGFGGIYVAQHLLSCCLPPKQWEVNLINCNPHFEFKPLLPDVLAGRLPPKCITTRLDSLWTSENYHVRVAVVTGVDLKKHIVKTTGGNVDYDYLVIALGAAPGVVPADRGARLFFCESLDDCLRLREHVLPLMATSTTKLPKRTDRKRRTIAVIGAGPTGIEVACELTHMLNGQGNRGETTGGRATADIVLIESSSHILSTWGRGLRKPAEDTLKHVGVRLLTGTTVKRIAKGVIRLNGGRILRADTVIWSGGLRGLPLYRSLGTPLDADDRIRVMPTLRLPGHPNVFALGDAVSTGAFSTPVPQSAQAAHQQAGLVADNIRNSIEERPLRTFHYRELGVVLPIGGRRAIASIMGFTLNGHTAWVLEKALFLARIPGLTNKLSLLDAVALEPLADRGRRRLGWPQPA</sequence>
<dbReference type="AlphaFoldDB" id="A0A419EXW3"/>
<keyword evidence="4" id="KW-0274">FAD</keyword>
<comment type="similarity">
    <text evidence="2">Belongs to the NADH dehydrogenase family.</text>
</comment>
<comment type="cofactor">
    <cofactor evidence="1">
        <name>FAD</name>
        <dbReference type="ChEBI" id="CHEBI:57692"/>
    </cofactor>
</comment>
<dbReference type="Proteomes" id="UP000285961">
    <property type="component" value="Unassembled WGS sequence"/>
</dbReference>
<dbReference type="Gene3D" id="3.50.50.100">
    <property type="match status" value="1"/>
</dbReference>
<dbReference type="GO" id="GO:0003955">
    <property type="term" value="F:NAD(P)H dehydrogenase (quinone) activity"/>
    <property type="evidence" value="ECO:0007669"/>
    <property type="project" value="TreeGrafter"/>
</dbReference>
<evidence type="ECO:0000256" key="1">
    <source>
        <dbReference type="ARBA" id="ARBA00001974"/>
    </source>
</evidence>
<dbReference type="SUPFAM" id="SSF51905">
    <property type="entry name" value="FAD/NAD(P)-binding domain"/>
    <property type="match status" value="2"/>
</dbReference>
<accession>A0A419EXW3</accession>
<evidence type="ECO:0000256" key="3">
    <source>
        <dbReference type="ARBA" id="ARBA00022630"/>
    </source>
</evidence>
<keyword evidence="3" id="KW-0285">Flavoprotein</keyword>
<dbReference type="GO" id="GO:0019646">
    <property type="term" value="P:aerobic electron transport chain"/>
    <property type="evidence" value="ECO:0007669"/>
    <property type="project" value="TreeGrafter"/>
</dbReference>
<name>A0A419EXW3_9BACT</name>
<gene>
    <name evidence="7" type="ORF">C4532_10675</name>
</gene>
<dbReference type="PRINTS" id="PR00469">
    <property type="entry name" value="PNDRDTASEII"/>
</dbReference>
<dbReference type="PANTHER" id="PTHR42913">
    <property type="entry name" value="APOPTOSIS-INDUCING FACTOR 1"/>
    <property type="match status" value="1"/>
</dbReference>
<protein>
    <recommendedName>
        <fullName evidence="6">FAD/NAD(P)-binding domain-containing protein</fullName>
    </recommendedName>
</protein>
<dbReference type="InterPro" id="IPR051169">
    <property type="entry name" value="NADH-Q_oxidoreductase"/>
</dbReference>
<dbReference type="Pfam" id="PF07992">
    <property type="entry name" value="Pyr_redox_2"/>
    <property type="match status" value="1"/>
</dbReference>
<comment type="caution">
    <text evidence="7">The sequence shown here is derived from an EMBL/GenBank/DDBJ whole genome shotgun (WGS) entry which is preliminary data.</text>
</comment>
<organism evidence="7 8">
    <name type="scientific">Candidatus Abyssobacteria bacterium SURF_17</name>
    <dbReference type="NCBI Taxonomy" id="2093361"/>
    <lineage>
        <taxon>Bacteria</taxon>
        <taxon>Pseudomonadati</taxon>
        <taxon>Candidatus Hydrogenedentota</taxon>
        <taxon>Candidatus Abyssobacteria</taxon>
    </lineage>
</organism>
<dbReference type="PANTHER" id="PTHR42913:SF3">
    <property type="entry name" value="64 KDA MITOCHONDRIAL NADH DEHYDROGENASE (EUROFUNG)"/>
    <property type="match status" value="1"/>
</dbReference>
<evidence type="ECO:0000313" key="8">
    <source>
        <dbReference type="Proteomes" id="UP000285961"/>
    </source>
</evidence>
<feature type="domain" description="FAD/NAD(P)-binding" evidence="6">
    <location>
        <begin position="65"/>
        <end position="384"/>
    </location>
</feature>
<keyword evidence="5" id="KW-0560">Oxidoreductase</keyword>
<evidence type="ECO:0000256" key="4">
    <source>
        <dbReference type="ARBA" id="ARBA00022827"/>
    </source>
</evidence>
<evidence type="ECO:0000256" key="2">
    <source>
        <dbReference type="ARBA" id="ARBA00005272"/>
    </source>
</evidence>
<evidence type="ECO:0000313" key="7">
    <source>
        <dbReference type="EMBL" id="RJP69602.1"/>
    </source>
</evidence>
<evidence type="ECO:0000259" key="6">
    <source>
        <dbReference type="Pfam" id="PF07992"/>
    </source>
</evidence>
<proteinExistence type="inferred from homology"/>
<dbReference type="PRINTS" id="PR00368">
    <property type="entry name" value="FADPNR"/>
</dbReference>
<dbReference type="EMBL" id="QZKI01000080">
    <property type="protein sequence ID" value="RJP69602.1"/>
    <property type="molecule type" value="Genomic_DNA"/>
</dbReference>